<dbReference type="InterPro" id="IPR025582">
    <property type="entry name" value="YARHG_dom"/>
</dbReference>
<protein>
    <recommendedName>
        <fullName evidence="1">YARHG domain-containing protein</fullName>
    </recommendedName>
</protein>
<dbReference type="SMART" id="SM01324">
    <property type="entry name" value="YARHG"/>
    <property type="match status" value="1"/>
</dbReference>
<accession>A0ABN6E838</accession>
<sequence>MFKKHSFALLLIFIFLLSWPIKSIANDDFVFPQSYIKKLSEDVFFNPEVYNKLYIARNEIFARHGHIFENRELRNYFLSKKWYKPIKKVSFDELNSIEKYNVILISYFEKYYYKSKLFIEKNYKDKILFFPANKEVHYDLNNDGINESIIYKPSNKGFTLQVNNQSITNELYTNLQKKFAIVDIYKSDNYKEIVIFDEGPSNDYTSIFYQFYNNKIIEIGSVGGIYNIGLHVYGNGIVEGLIRAKLLQTWYFNEKYILKNHKLEIIPQDIYKTNFYVFVKKDIKLHTTRSEKSKCFTLKQGQIINIVGCDNKKWCLIETSTGKEGWLLLKDFSFLVDNNMDARDALIGLCYAD</sequence>
<keyword evidence="3" id="KW-1185">Reference proteome</keyword>
<evidence type="ECO:0000313" key="3">
    <source>
        <dbReference type="Proteomes" id="UP000663623"/>
    </source>
</evidence>
<proteinExistence type="predicted"/>
<evidence type="ECO:0000259" key="1">
    <source>
        <dbReference type="SMART" id="SM01324"/>
    </source>
</evidence>
<name>A0ABN6E838_9FIRM</name>
<dbReference type="InterPro" id="IPR038434">
    <property type="entry name" value="YARHG_sf"/>
</dbReference>
<dbReference type="Proteomes" id="UP000663623">
    <property type="component" value="Chromosome"/>
</dbReference>
<dbReference type="EMBL" id="AP024480">
    <property type="protein sequence ID" value="BCS81642.1"/>
    <property type="molecule type" value="Genomic_DNA"/>
</dbReference>
<organism evidence="2 3">
    <name type="scientific">Caldicellulosiruptor diazotrophicus</name>
    <dbReference type="NCBI Taxonomy" id="2806205"/>
    <lineage>
        <taxon>Bacteria</taxon>
        <taxon>Bacillati</taxon>
        <taxon>Bacillota</taxon>
        <taxon>Bacillota incertae sedis</taxon>
        <taxon>Caldicellulosiruptorales</taxon>
        <taxon>Caldicellulosiruptoraceae</taxon>
        <taxon>Caldicellulosiruptor</taxon>
    </lineage>
</organism>
<dbReference type="Gene3D" id="1.20.58.1690">
    <property type="match status" value="1"/>
</dbReference>
<dbReference type="Pfam" id="PF13308">
    <property type="entry name" value="YARHG"/>
    <property type="match status" value="1"/>
</dbReference>
<reference evidence="2 3" key="1">
    <citation type="submission" date="2021-02" db="EMBL/GenBank/DDBJ databases">
        <title>Nitrogen-fixing ability and nitrogen fixation related genes of thermophilic fermentative bacteria in the genus Caldicellulosiruptor.</title>
        <authorList>
            <person name="Chen Y."/>
            <person name="Nishihara A."/>
            <person name="Haruta S."/>
        </authorList>
    </citation>
    <scope>NUCLEOTIDE SEQUENCE [LARGE SCALE GENOMIC DNA]</scope>
    <source>
        <strain evidence="2 3">YA01</strain>
    </source>
</reference>
<dbReference type="RefSeq" id="WP_207178535.1">
    <property type="nucleotide sequence ID" value="NZ_AP024480.1"/>
</dbReference>
<evidence type="ECO:0000313" key="2">
    <source>
        <dbReference type="EMBL" id="BCS81642.1"/>
    </source>
</evidence>
<feature type="domain" description="YARHG" evidence="1">
    <location>
        <begin position="27"/>
        <end position="110"/>
    </location>
</feature>
<gene>
    <name evidence="2" type="ORF">CaldiYA01_16020</name>
</gene>